<dbReference type="AlphaFoldDB" id="A0AAE1A271"/>
<evidence type="ECO:0000313" key="2">
    <source>
        <dbReference type="Proteomes" id="UP001283361"/>
    </source>
</evidence>
<gene>
    <name evidence="1" type="ORF">RRG08_034195</name>
</gene>
<dbReference type="Proteomes" id="UP001283361">
    <property type="component" value="Unassembled WGS sequence"/>
</dbReference>
<protein>
    <submittedName>
        <fullName evidence="1">Uncharacterized protein</fullName>
    </submittedName>
</protein>
<reference evidence="1" key="1">
    <citation type="journal article" date="2023" name="G3 (Bethesda)">
        <title>A reference genome for the long-term kleptoplast-retaining sea slug Elysia crispata morphotype clarki.</title>
        <authorList>
            <person name="Eastman K.E."/>
            <person name="Pendleton A.L."/>
            <person name="Shaikh M.A."/>
            <person name="Suttiyut T."/>
            <person name="Ogas R."/>
            <person name="Tomko P."/>
            <person name="Gavelis G."/>
            <person name="Widhalm J.R."/>
            <person name="Wisecaver J.H."/>
        </authorList>
    </citation>
    <scope>NUCLEOTIDE SEQUENCE</scope>
    <source>
        <strain evidence="1">ECLA1</strain>
    </source>
</reference>
<accession>A0AAE1A271</accession>
<name>A0AAE1A271_9GAST</name>
<organism evidence="1 2">
    <name type="scientific">Elysia crispata</name>
    <name type="common">lettuce slug</name>
    <dbReference type="NCBI Taxonomy" id="231223"/>
    <lineage>
        <taxon>Eukaryota</taxon>
        <taxon>Metazoa</taxon>
        <taxon>Spiralia</taxon>
        <taxon>Lophotrochozoa</taxon>
        <taxon>Mollusca</taxon>
        <taxon>Gastropoda</taxon>
        <taxon>Heterobranchia</taxon>
        <taxon>Euthyneura</taxon>
        <taxon>Panpulmonata</taxon>
        <taxon>Sacoglossa</taxon>
        <taxon>Placobranchoidea</taxon>
        <taxon>Plakobranchidae</taxon>
        <taxon>Elysia</taxon>
    </lineage>
</organism>
<comment type="caution">
    <text evidence="1">The sequence shown here is derived from an EMBL/GenBank/DDBJ whole genome shotgun (WGS) entry which is preliminary data.</text>
</comment>
<proteinExistence type="predicted"/>
<evidence type="ECO:0000313" key="1">
    <source>
        <dbReference type="EMBL" id="KAK3778932.1"/>
    </source>
</evidence>
<dbReference type="EMBL" id="JAWDGP010002890">
    <property type="protein sequence ID" value="KAK3778932.1"/>
    <property type="molecule type" value="Genomic_DNA"/>
</dbReference>
<keyword evidence="2" id="KW-1185">Reference proteome</keyword>
<sequence length="115" mass="12804">MVDVASFEKLVKPSLARAVSSSLGQYQSASAGFPQWQRARLLKGRVKISTGGDVLRTGNVEFQFGKQMVTERILYRNTWATLMVIVQLWGRRFSSNSINISVNNSYLSTNEQAAS</sequence>